<evidence type="ECO:0000313" key="1">
    <source>
        <dbReference type="EMBL" id="SLM29093.1"/>
    </source>
</evidence>
<dbReference type="EMBL" id="FWEV01000077">
    <property type="protein sequence ID" value="SLM29093.1"/>
    <property type="molecule type" value="Genomic_DNA"/>
</dbReference>
<name>A0A1W1H9G5_9BACT</name>
<keyword evidence="2" id="KW-1185">Reference proteome</keyword>
<reference evidence="1 2" key="1">
    <citation type="submission" date="2017-03" db="EMBL/GenBank/DDBJ databases">
        <authorList>
            <person name="Afonso C.L."/>
            <person name="Miller P.J."/>
            <person name="Scott M.A."/>
            <person name="Spackman E."/>
            <person name="Goraichik I."/>
            <person name="Dimitrov K.M."/>
            <person name="Suarez D.L."/>
            <person name="Swayne D.E."/>
        </authorList>
    </citation>
    <scope>NUCLEOTIDE SEQUENCE [LARGE SCALE GENOMIC DNA]</scope>
    <source>
        <strain evidence="1">PRJEB14757</strain>
    </source>
</reference>
<dbReference type="RefSeq" id="WP_186441470.1">
    <property type="nucleotide sequence ID" value="NZ_LT828551.1"/>
</dbReference>
<accession>A0A1W1H9G5</accession>
<dbReference type="AlphaFoldDB" id="A0A1W1H9G5"/>
<organism evidence="1 2">
    <name type="scientific">Desulfamplus magnetovallimortis</name>
    <dbReference type="NCBI Taxonomy" id="1246637"/>
    <lineage>
        <taxon>Bacteria</taxon>
        <taxon>Pseudomonadati</taxon>
        <taxon>Thermodesulfobacteriota</taxon>
        <taxon>Desulfobacteria</taxon>
        <taxon>Desulfobacterales</taxon>
        <taxon>Desulfobacteraceae</taxon>
        <taxon>Desulfamplus</taxon>
    </lineage>
</organism>
<dbReference type="Proteomes" id="UP000191931">
    <property type="component" value="Unassembled WGS sequence"/>
</dbReference>
<proteinExistence type="predicted"/>
<gene>
    <name evidence="1" type="ORF">MTBBW1_1680005</name>
</gene>
<evidence type="ECO:0000313" key="2">
    <source>
        <dbReference type="Proteomes" id="UP000191931"/>
    </source>
</evidence>
<protein>
    <submittedName>
        <fullName evidence="1">Uncharacterized protein</fullName>
    </submittedName>
</protein>
<dbReference type="STRING" id="1246637.MTBBW1_1680005"/>
<sequence>MDKIDIGMAFGKDGTKDEAAIYLYSRLYYQNTDIPLIAMEFQENLMFDLIMISA</sequence>